<feature type="domain" description="Fibronectin type-III" evidence="4">
    <location>
        <begin position="1033"/>
        <end position="1124"/>
    </location>
</feature>
<dbReference type="PANTHER" id="PTHR46708">
    <property type="entry name" value="TENASCIN"/>
    <property type="match status" value="1"/>
</dbReference>
<organism evidence="5 6">
    <name type="scientific">Flavobacterium sangjuense</name>
    <dbReference type="NCBI Taxonomy" id="2518177"/>
    <lineage>
        <taxon>Bacteria</taxon>
        <taxon>Pseudomonadati</taxon>
        <taxon>Bacteroidota</taxon>
        <taxon>Flavobacteriia</taxon>
        <taxon>Flavobacteriales</taxon>
        <taxon>Flavobacteriaceae</taxon>
        <taxon>Flavobacterium</taxon>
    </lineage>
</organism>
<keyword evidence="1 3" id="KW-0732">Signal</keyword>
<dbReference type="InterPro" id="IPR036116">
    <property type="entry name" value="FN3_sf"/>
</dbReference>
<dbReference type="Pfam" id="PF18962">
    <property type="entry name" value="Por_Secre_tail"/>
    <property type="match status" value="1"/>
</dbReference>
<feature type="domain" description="Fibronectin type-III" evidence="4">
    <location>
        <begin position="127"/>
        <end position="219"/>
    </location>
</feature>
<protein>
    <recommendedName>
        <fullName evidence="4">Fibronectin type-III domain-containing protein</fullName>
    </recommendedName>
</protein>
<dbReference type="InterPro" id="IPR050991">
    <property type="entry name" value="ECM_Regulatory_Proteins"/>
</dbReference>
<dbReference type="OrthoDB" id="6278496at2"/>
<dbReference type="SUPFAM" id="SSF49265">
    <property type="entry name" value="Fibronectin type III"/>
    <property type="match status" value="6"/>
</dbReference>
<sequence>MKKCYSLVTILFFALQLLVPTQLEAQCNAPVELSAANVSQTTAYLHLNTTTANSLLYNIRYHISGTATWTVLEHVGLPYQLGNLVCGSTYEWQAQLICTNSAGTTLSDWSSSSTFATLACTTTPCNAPTGLSATNITQTGASLYLSPTSGNTGTFHIRYHVANTTTWTVLENVTLPYQLGNLTCGTTYEWQVRLVCPTGSGTTTVSPISAAGTFTTLACNPEPCNTPTGLTAGSVSQTGANLYLTPTSTNTGTFNIRYHAGTSTTWTVIERVTLPYQLGNLTCGTTYEWQVQRICTSSSASATTTTLSDWSTGGAFTTLACTTAPCNAPIGLSVTNVSQTGAYLYLSPTSGNAGFFNIRYHAANVATWTAVEHVTLPYQLGNLTCGTTYEWQAQLICTNSATGATTVSPWSTAGTFTTLACTTEPCNAPTGLTAGSVSQTGANLYLTPTSTNTGTFNIRYHAGTSTTWTVIERVTLPYQLGNLTCGTTYEWQVRRICASPAGSTTITLSDWSTSGTFTTLACTPEPCNTPTGLTATNVSQTGANLYLTPTSSNTGTFNIRYHVGTSTTWTVLEHVTLPYQLGNLTCGTNYEWQVRRICTSPAGTITLSDWSTAGTFTTLACTPEPCNTPTGLTVGSVSQTGANLYLTPTSSNTGTFNIRYHAGTTATWTVLEHVTLPYQLGNLTCGTTYEWQIRRVCTSSSAGTTTLSDWSTAGTFTTLACTTAPCNAPTGLTATNVSQTGAYLYLSPTSGNAGVFNIRYHAANATTWTAIEHVTLPYQLGNLTCGTTYEWQVQLICPNATGATTTTVSPWSTGGTFTTLACTTEPCNTPTGLTAISVSQTGANLYLTPTSSNTGTFNIRYHAGASTTWTVVERVTLPYQLGNLNCGTTYEWQVRRVCTSSSAGTTTTTLSDWSTAGTFTTLACTTAPCNAPIGLSATNVSQTGAYLYLSPTSGNAGVFNIRYHAANATTWTAVEHVTLPYQLGNLTCGTTYEWQAQLICMDPLTGAPISTVSPWSVGGTFTTLPCTATGCGVPTELRATNINQTSAVLHWNPVPGAVAYIVRYKRANNTALDFISVTSTTNSITLNNLTAGSNYIWQVQAVCSTTVAGLSAFSAMATFVTPSVTVFPNPANRYVNVSLWLPSPTKVYIVLRDSYGQAVYSFASLMSDGNNIIEIDTSSLSTGLYILTVQTEFYTTTKKVVVGR</sequence>
<dbReference type="SMART" id="SM00060">
    <property type="entry name" value="FN3"/>
    <property type="match status" value="11"/>
</dbReference>
<feature type="signal peptide" evidence="3">
    <location>
        <begin position="1"/>
        <end position="25"/>
    </location>
</feature>
<evidence type="ECO:0000313" key="6">
    <source>
        <dbReference type="Proteomes" id="UP000296862"/>
    </source>
</evidence>
<evidence type="ECO:0000256" key="2">
    <source>
        <dbReference type="ARBA" id="ARBA00022737"/>
    </source>
</evidence>
<dbReference type="RefSeq" id="WP_136152611.1">
    <property type="nucleotide sequence ID" value="NZ_CP038810.1"/>
</dbReference>
<dbReference type="PANTHER" id="PTHR46708:SF2">
    <property type="entry name" value="FIBRONECTIN TYPE-III DOMAIN-CONTAINING PROTEIN"/>
    <property type="match status" value="1"/>
</dbReference>
<proteinExistence type="predicted"/>
<name>A0A4P7PUR3_9FLAO</name>
<dbReference type="InterPro" id="IPR013783">
    <property type="entry name" value="Ig-like_fold"/>
</dbReference>
<keyword evidence="2" id="KW-0677">Repeat</keyword>
<dbReference type="EMBL" id="CP038810">
    <property type="protein sequence ID" value="QBZ98721.1"/>
    <property type="molecule type" value="Genomic_DNA"/>
</dbReference>
<dbReference type="InterPro" id="IPR003961">
    <property type="entry name" value="FN3_dom"/>
</dbReference>
<accession>A0A4P7PUR3</accession>
<dbReference type="Proteomes" id="UP000296862">
    <property type="component" value="Chromosome"/>
</dbReference>
<reference evidence="5 6" key="1">
    <citation type="submission" date="2019-04" db="EMBL/GenBank/DDBJ databases">
        <title>Flavobacterium sp. GS03.</title>
        <authorList>
            <person name="Kim H."/>
        </authorList>
    </citation>
    <scope>NUCLEOTIDE SEQUENCE [LARGE SCALE GENOMIC DNA]</scope>
    <source>
        <strain evidence="5 6">GS03</strain>
    </source>
</reference>
<dbReference type="Pfam" id="PF00041">
    <property type="entry name" value="fn3"/>
    <property type="match status" value="1"/>
</dbReference>
<evidence type="ECO:0000256" key="3">
    <source>
        <dbReference type="SAM" id="SignalP"/>
    </source>
</evidence>
<feature type="domain" description="Fibronectin type-III" evidence="4">
    <location>
        <begin position="428"/>
        <end position="526"/>
    </location>
</feature>
<evidence type="ECO:0000259" key="4">
    <source>
        <dbReference type="PROSITE" id="PS50853"/>
    </source>
</evidence>
<dbReference type="AlphaFoldDB" id="A0A4P7PUR3"/>
<feature type="domain" description="Fibronectin type-III" evidence="4">
    <location>
        <begin position="529"/>
        <end position="625"/>
    </location>
</feature>
<dbReference type="NCBIfam" id="TIGR04183">
    <property type="entry name" value="Por_Secre_tail"/>
    <property type="match status" value="1"/>
</dbReference>
<gene>
    <name evidence="5" type="ORF">GS03_02231</name>
</gene>
<keyword evidence="6" id="KW-1185">Reference proteome</keyword>
<evidence type="ECO:0000313" key="5">
    <source>
        <dbReference type="EMBL" id="QBZ98721.1"/>
    </source>
</evidence>
<evidence type="ECO:0000256" key="1">
    <source>
        <dbReference type="ARBA" id="ARBA00022729"/>
    </source>
</evidence>
<dbReference type="KEGG" id="fsn:GS03_02231"/>
<feature type="chain" id="PRO_5020515880" description="Fibronectin type-III domain-containing protein" evidence="3">
    <location>
        <begin position="26"/>
        <end position="1204"/>
    </location>
</feature>
<dbReference type="CDD" id="cd00063">
    <property type="entry name" value="FN3"/>
    <property type="match status" value="4"/>
</dbReference>
<dbReference type="Gene3D" id="2.60.40.10">
    <property type="entry name" value="Immunoglobulins"/>
    <property type="match status" value="11"/>
</dbReference>
<feature type="domain" description="Fibronectin type-III" evidence="4">
    <location>
        <begin position="728"/>
        <end position="822"/>
    </location>
</feature>
<dbReference type="PROSITE" id="PS50853">
    <property type="entry name" value="FN3"/>
    <property type="match status" value="7"/>
</dbReference>
<feature type="domain" description="Fibronectin type-III" evidence="4">
    <location>
        <begin position="628"/>
        <end position="721"/>
    </location>
</feature>
<dbReference type="InterPro" id="IPR026444">
    <property type="entry name" value="Secre_tail"/>
</dbReference>
<feature type="domain" description="Fibronectin type-III" evidence="4">
    <location>
        <begin position="829"/>
        <end position="924"/>
    </location>
</feature>